<dbReference type="EMBL" id="ACGU01000071">
    <property type="protein sequence ID" value="EEJ71506.1"/>
    <property type="molecule type" value="Genomic_DNA"/>
</dbReference>
<gene>
    <name evidence="1" type="ORF">HMPREF0548_1630</name>
</gene>
<organism evidence="1 2">
    <name type="scientific">Lactobacillus ultunensis DSM 16047</name>
    <dbReference type="NCBI Taxonomy" id="525365"/>
    <lineage>
        <taxon>Bacteria</taxon>
        <taxon>Bacillati</taxon>
        <taxon>Bacillota</taxon>
        <taxon>Bacilli</taxon>
        <taxon>Lactobacillales</taxon>
        <taxon>Lactobacillaceae</taxon>
        <taxon>Lactobacillus</taxon>
    </lineage>
</organism>
<name>C2EPN4_9LACO</name>
<keyword evidence="2" id="KW-1185">Reference proteome</keyword>
<protein>
    <submittedName>
        <fullName evidence="1">Uncharacterized protein</fullName>
    </submittedName>
</protein>
<comment type="caution">
    <text evidence="1">The sequence shown here is derived from an EMBL/GenBank/DDBJ whole genome shotgun (WGS) entry which is preliminary data.</text>
</comment>
<evidence type="ECO:0000313" key="2">
    <source>
        <dbReference type="Proteomes" id="UP000005583"/>
    </source>
</evidence>
<accession>C2EPN4</accession>
<dbReference type="STRING" id="525365.HMPREF0548_1630"/>
<dbReference type="HOGENOM" id="CLU_2343252_0_0_9"/>
<sequence>MILIQYATRNKVTWHKGMPKALHGRWYGKGMVLIVNNKHVYFIPVTGSSVSKQKNIQFRKITKNSYRYRVGKHGYSGVIKKLNKHTAKFNEYFLKKW</sequence>
<reference evidence="1 2" key="1">
    <citation type="submission" date="2009-01" db="EMBL/GenBank/DDBJ databases">
        <authorList>
            <person name="Qin X."/>
            <person name="Bachman B."/>
            <person name="Battles P."/>
            <person name="Bell A."/>
            <person name="Bess C."/>
            <person name="Bickham C."/>
            <person name="Chaboub L."/>
            <person name="Chen D."/>
            <person name="Coyle M."/>
            <person name="Deiros D.R."/>
            <person name="Dinh H."/>
            <person name="Forbes L."/>
            <person name="Fowler G."/>
            <person name="Francisco L."/>
            <person name="Fu Q."/>
            <person name="Gubbala S."/>
            <person name="Hale W."/>
            <person name="Han Y."/>
            <person name="Hemphill L."/>
            <person name="Highlander S.K."/>
            <person name="Hirani K."/>
            <person name="Hogues M."/>
            <person name="Jackson L."/>
            <person name="Jakkamsetti A."/>
            <person name="Javaid M."/>
            <person name="Jiang H."/>
            <person name="Korchina V."/>
            <person name="Kovar C."/>
            <person name="Lara F."/>
            <person name="Lee S."/>
            <person name="Mata R."/>
            <person name="Mathew T."/>
            <person name="Moen C."/>
            <person name="Morales K."/>
            <person name="Munidasa M."/>
            <person name="Nazareth L."/>
            <person name="Ngo R."/>
            <person name="Nguyen L."/>
            <person name="Okwuonu G."/>
            <person name="Ongeri F."/>
            <person name="Patil S."/>
            <person name="Petrosino J."/>
            <person name="Pham C."/>
            <person name="Pham P."/>
            <person name="Pu L.-L."/>
            <person name="Puazo M."/>
            <person name="Raj R."/>
            <person name="Reid J."/>
            <person name="Rouhana J."/>
            <person name="Saada N."/>
            <person name="Shang Y."/>
            <person name="Simmons D."/>
            <person name="Thornton R."/>
            <person name="Warren J."/>
            <person name="Weissenberger G."/>
            <person name="Zhang J."/>
            <person name="Zhang L."/>
            <person name="Zhou C."/>
            <person name="Zhu D."/>
            <person name="Muzny D."/>
            <person name="Worley K."/>
            <person name="Gibbs R."/>
        </authorList>
    </citation>
    <scope>NUCLEOTIDE SEQUENCE [LARGE SCALE GENOMIC DNA]</scope>
    <source>
        <strain evidence="1 2">DSM 16047</strain>
    </source>
</reference>
<proteinExistence type="predicted"/>
<evidence type="ECO:0000313" key="1">
    <source>
        <dbReference type="EMBL" id="EEJ71506.1"/>
    </source>
</evidence>
<dbReference type="AlphaFoldDB" id="C2EPN4"/>
<dbReference type="Proteomes" id="UP000005583">
    <property type="component" value="Unassembled WGS sequence"/>
</dbReference>